<sequence>MQNQIFISGQGYLPIEDLIQVGRRTSCLGLINGKMGIAIALFRYARLSGELTCGDVGCELLDEIYEHLDSSIPISFGSGLWGIGWGIEYLIQNGYMEGDADEVLKDIDQCAARCIHAYGMSGLSLNNGIVGLGRYILIRIIPTFLKGDTVSSAFLKEYLIYLIDWLEERLEYTNESIDDLLDFLFDLYPTGFYRTKVSVLIEKCMNRYNL</sequence>
<dbReference type="Proteomes" id="UP000286270">
    <property type="component" value="Unassembled WGS sequence"/>
</dbReference>
<evidence type="ECO:0000313" key="1">
    <source>
        <dbReference type="EMBL" id="RGV51448.1"/>
    </source>
</evidence>
<protein>
    <submittedName>
        <fullName evidence="1">Uncharacterized protein</fullName>
    </submittedName>
</protein>
<dbReference type="SUPFAM" id="SSF158745">
    <property type="entry name" value="LanC-like"/>
    <property type="match status" value="1"/>
</dbReference>
<name>A0A2K9H6W7_BACFG</name>
<dbReference type="EMBL" id="QRZH01000013">
    <property type="protein sequence ID" value="RGV51448.1"/>
    <property type="molecule type" value="Genomic_DNA"/>
</dbReference>
<dbReference type="AlphaFoldDB" id="A0A2K9H6W7"/>
<dbReference type="Gene3D" id="1.50.10.20">
    <property type="match status" value="1"/>
</dbReference>
<gene>
    <name evidence="1" type="ORF">DWW08_14955</name>
</gene>
<evidence type="ECO:0000313" key="2">
    <source>
        <dbReference type="Proteomes" id="UP000286270"/>
    </source>
</evidence>
<dbReference type="RefSeq" id="WP_101603899.1">
    <property type="nucleotide sequence ID" value="NZ_CP018937.1"/>
</dbReference>
<proteinExistence type="predicted"/>
<accession>A0A2K9H6W7</accession>
<comment type="caution">
    <text evidence="1">The sequence shown here is derived from an EMBL/GenBank/DDBJ whole genome shotgun (WGS) entry which is preliminary data.</text>
</comment>
<organism evidence="1 2">
    <name type="scientific">Bacteroides fragilis</name>
    <dbReference type="NCBI Taxonomy" id="817"/>
    <lineage>
        <taxon>Bacteria</taxon>
        <taxon>Pseudomonadati</taxon>
        <taxon>Bacteroidota</taxon>
        <taxon>Bacteroidia</taxon>
        <taxon>Bacteroidales</taxon>
        <taxon>Bacteroidaceae</taxon>
        <taxon>Bacteroides</taxon>
    </lineage>
</organism>
<reference evidence="1 2" key="1">
    <citation type="submission" date="2018-08" db="EMBL/GenBank/DDBJ databases">
        <title>A genome reference for cultivated species of the human gut microbiota.</title>
        <authorList>
            <person name="Zou Y."/>
            <person name="Xue W."/>
            <person name="Luo G."/>
        </authorList>
    </citation>
    <scope>NUCLEOTIDE SEQUENCE [LARGE SCALE GENOMIC DNA]</scope>
    <source>
        <strain evidence="1 2">AF14-26</strain>
    </source>
</reference>